<dbReference type="PROSITE" id="PS50048">
    <property type="entry name" value="ZN2_CY6_FUNGAL_2"/>
    <property type="match status" value="1"/>
</dbReference>
<dbReference type="InterPro" id="IPR036864">
    <property type="entry name" value="Zn2-C6_fun-type_DNA-bd_sf"/>
</dbReference>
<dbReference type="STRING" id="342668.A0A2P2SWD0"/>
<dbReference type="RefSeq" id="XP_018134842.1">
    <property type="nucleotide sequence ID" value="XM_018270404.2"/>
</dbReference>
<dbReference type="PANTHER" id="PTHR47657">
    <property type="entry name" value="STEROL REGULATORY ELEMENT-BINDING PROTEIN ECM22"/>
    <property type="match status" value="1"/>
</dbReference>
<dbReference type="InterPro" id="IPR001138">
    <property type="entry name" value="Zn2Cys6_DnaBD"/>
</dbReference>
<dbReference type="GeneID" id="28834262"/>
<dbReference type="Pfam" id="PF00172">
    <property type="entry name" value="Zn_clus"/>
    <property type="match status" value="1"/>
</dbReference>
<dbReference type="PANTHER" id="PTHR47657:SF12">
    <property type="entry name" value="ZN(II)2CYS6 TRANSCRIPTION FACTOR (EUROFUNG)"/>
    <property type="match status" value="1"/>
</dbReference>
<evidence type="ECO:0000313" key="4">
    <source>
        <dbReference type="Proteomes" id="UP000091956"/>
    </source>
</evidence>
<dbReference type="PROSITE" id="PS00463">
    <property type="entry name" value="ZN2_CY6_FUNGAL_1"/>
    <property type="match status" value="1"/>
</dbReference>
<evidence type="ECO:0000259" key="2">
    <source>
        <dbReference type="PROSITE" id="PS50048"/>
    </source>
</evidence>
<reference evidence="4" key="2">
    <citation type="journal article" date="2018" name="Nat. Commun.">
        <title>Extreme sensitivity to ultraviolet light in the fungal pathogen causing white-nose syndrome of bats.</title>
        <authorList>
            <person name="Palmer J.M."/>
            <person name="Drees K.P."/>
            <person name="Foster J.T."/>
            <person name="Lindner D.L."/>
        </authorList>
    </citation>
    <scope>NUCLEOTIDE SEQUENCE [LARGE SCALE GENOMIC DNA]</scope>
    <source>
        <strain evidence="4">UAMH 10579</strain>
    </source>
</reference>
<dbReference type="SUPFAM" id="SSF57701">
    <property type="entry name" value="Zn2/Cys6 DNA-binding domain"/>
    <property type="match status" value="1"/>
</dbReference>
<evidence type="ECO:0000256" key="1">
    <source>
        <dbReference type="ARBA" id="ARBA00023242"/>
    </source>
</evidence>
<protein>
    <recommendedName>
        <fullName evidence="2">Zn(2)-C6 fungal-type domain-containing protein</fullName>
    </recommendedName>
</protein>
<dbReference type="OrthoDB" id="1924260at2759"/>
<dbReference type="Pfam" id="PF11951">
    <property type="entry name" value="Fungal_trans_2"/>
    <property type="match status" value="1"/>
</dbReference>
<dbReference type="SMART" id="SM00066">
    <property type="entry name" value="GAL4"/>
    <property type="match status" value="1"/>
</dbReference>
<dbReference type="GO" id="GO:0008270">
    <property type="term" value="F:zinc ion binding"/>
    <property type="evidence" value="ECO:0007669"/>
    <property type="project" value="InterPro"/>
</dbReference>
<dbReference type="AlphaFoldDB" id="A0A2P2SWD0"/>
<reference evidence="3 4" key="1">
    <citation type="submission" date="2016-03" db="EMBL/GenBank/DDBJ databases">
        <title>Comparative genomics of Pseudogymnoascus destructans, the fungus causing white-nose syndrome of bats.</title>
        <authorList>
            <person name="Palmer J.M."/>
            <person name="Drees K.P."/>
            <person name="Foster J.T."/>
            <person name="Lindner D.L."/>
        </authorList>
    </citation>
    <scope>NUCLEOTIDE SEQUENCE [LARGE SCALE GENOMIC DNA]</scope>
    <source>
        <strain evidence="3 4">UAMH 10579</strain>
    </source>
</reference>
<organism evidence="3 4">
    <name type="scientific">Pseudogymnoascus verrucosus</name>
    <dbReference type="NCBI Taxonomy" id="342668"/>
    <lineage>
        <taxon>Eukaryota</taxon>
        <taxon>Fungi</taxon>
        <taxon>Dikarya</taxon>
        <taxon>Ascomycota</taxon>
        <taxon>Pezizomycotina</taxon>
        <taxon>Leotiomycetes</taxon>
        <taxon>Thelebolales</taxon>
        <taxon>Thelebolaceae</taxon>
        <taxon>Pseudogymnoascus</taxon>
    </lineage>
</organism>
<dbReference type="Proteomes" id="UP000091956">
    <property type="component" value="Unassembled WGS sequence"/>
</dbReference>
<keyword evidence="1" id="KW-0539">Nucleus</keyword>
<dbReference type="EMBL" id="KV460207">
    <property type="protein sequence ID" value="OBU01110.1"/>
    <property type="molecule type" value="Genomic_DNA"/>
</dbReference>
<feature type="domain" description="Zn(2)-C6 fungal-type" evidence="2">
    <location>
        <begin position="19"/>
        <end position="49"/>
    </location>
</feature>
<accession>A0A2P2SWD0</accession>
<dbReference type="CDD" id="cd00067">
    <property type="entry name" value="GAL4"/>
    <property type="match status" value="1"/>
</dbReference>
<proteinExistence type="predicted"/>
<gene>
    <name evidence="3" type="ORF">VE01_00876</name>
</gene>
<name>A0A2P2SWD0_9PEZI</name>
<dbReference type="InterPro" id="IPR021858">
    <property type="entry name" value="Fun_TF"/>
</dbReference>
<keyword evidence="4" id="KW-1185">Reference proteome</keyword>
<evidence type="ECO:0000313" key="3">
    <source>
        <dbReference type="EMBL" id="OBU01110.1"/>
    </source>
</evidence>
<dbReference type="Gene3D" id="4.10.240.10">
    <property type="entry name" value="Zn(2)-C6 fungal-type DNA-binding domain"/>
    <property type="match status" value="1"/>
</dbReference>
<dbReference type="InterPro" id="IPR052400">
    <property type="entry name" value="Zn2-C6_fungal_TF"/>
</dbReference>
<sequence>MAGPGGGPPRRSHTKSRKGCDTCKRRHIRCDENFPQCKNCTKHNVRCPYMDMPPPEERLPTPERPDLLWTPAIEDEINRWQQTGVFPFPELAIYPQPNPQAFSIEDLRLMHHVASISTELGMLDAGSFTIWANQIPLFLKIGSTYGFVMHALLAFSATHIAWLTECPIVRQMAYEHRGIALKGLHEDIGTFSRNNSDAVLAASLLLSWQATEWRGWTQLMHGTSSVIDAMQPWKNESQFGDFIAEQSTFPTAPPSPIPNRKLSEPLKQDIEALGEAHAQLQMVEKFLVESGEDTQAIVQLASFVRGIRKVTPAHTAAQRFEMLNPLRTWLFWLPVMYLQQPHVSPYALVVLAYYYTVALVVEPIFPEVGAAYFGSLSLGPIEQIARRLFSFNVSQSDDELQTPLALMEYPIDMVTNFRRRMGWEQPERTASFPTFENNMFHGSPYDIHDSFEPSQFSLGSNPAFSYSQEHLTPYIKSEPGSAISPLSMDPFAGSSGQYLGIPSPIGFGGYNSPGGSSYGDVAYSDQGEDFYYDIQGRGPGAFGGFVPHTVWT</sequence>
<dbReference type="GO" id="GO:0000981">
    <property type="term" value="F:DNA-binding transcription factor activity, RNA polymerase II-specific"/>
    <property type="evidence" value="ECO:0007669"/>
    <property type="project" value="InterPro"/>
</dbReference>